<evidence type="ECO:0000313" key="12">
    <source>
        <dbReference type="Proteomes" id="UP001501822"/>
    </source>
</evidence>
<dbReference type="Gene3D" id="3.20.20.80">
    <property type="entry name" value="Glycosidases"/>
    <property type="match status" value="1"/>
</dbReference>
<name>A0ABN0WIJ3_9ACTN</name>
<organism evidence="11 12">
    <name type="scientific">Actinoallomurus spadix</name>
    <dbReference type="NCBI Taxonomy" id="79912"/>
    <lineage>
        <taxon>Bacteria</taxon>
        <taxon>Bacillati</taxon>
        <taxon>Actinomycetota</taxon>
        <taxon>Actinomycetes</taxon>
        <taxon>Streptosporangiales</taxon>
        <taxon>Thermomonosporaceae</taxon>
        <taxon>Actinoallomurus</taxon>
    </lineage>
</organism>
<feature type="signal peptide" evidence="8">
    <location>
        <begin position="1"/>
        <end position="31"/>
    </location>
</feature>
<dbReference type="EMBL" id="BAAABM010000019">
    <property type="protein sequence ID" value="GAA0338920.1"/>
    <property type="molecule type" value="Genomic_DNA"/>
</dbReference>
<dbReference type="InterPro" id="IPR025705">
    <property type="entry name" value="Beta_hexosaminidase_sua/sub"/>
</dbReference>
<dbReference type="Pfam" id="PF03174">
    <property type="entry name" value="CHB_HEX_C"/>
    <property type="match status" value="1"/>
</dbReference>
<protein>
    <recommendedName>
        <fullName evidence="3">beta-N-acetylhexosaminidase</fullName>
        <ecNumber evidence="3">3.2.1.52</ecNumber>
    </recommendedName>
    <alternativeName>
        <fullName evidence="6">Beta-N-acetylhexosaminidase</fullName>
    </alternativeName>
    <alternativeName>
        <fullName evidence="7">N-acetyl-beta-glucosaminidase</fullName>
    </alternativeName>
</protein>
<dbReference type="SUPFAM" id="SSF51445">
    <property type="entry name" value="(Trans)glycosidases"/>
    <property type="match status" value="1"/>
</dbReference>
<feature type="domain" description="Chitobiase/beta-hexosaminidases N-terminal" evidence="10">
    <location>
        <begin position="41"/>
        <end position="202"/>
    </location>
</feature>
<dbReference type="CDD" id="cd02847">
    <property type="entry name" value="E_set_Chitobiase_C"/>
    <property type="match status" value="1"/>
</dbReference>
<proteinExistence type="inferred from homology"/>
<dbReference type="PANTHER" id="PTHR22600:SF57">
    <property type="entry name" value="BETA-N-ACETYLHEXOSAMINIDASE"/>
    <property type="match status" value="1"/>
</dbReference>
<dbReference type="InterPro" id="IPR014756">
    <property type="entry name" value="Ig_E-set"/>
</dbReference>
<evidence type="ECO:0000256" key="6">
    <source>
        <dbReference type="ARBA" id="ARBA00030512"/>
    </source>
</evidence>
<comment type="catalytic activity">
    <reaction evidence="1">
        <text>Hydrolysis of terminal non-reducing N-acetyl-D-hexosamine residues in N-acetyl-beta-D-hexosaminides.</text>
        <dbReference type="EC" id="3.2.1.52"/>
    </reaction>
</comment>
<keyword evidence="5" id="KW-0326">Glycosidase</keyword>
<evidence type="ECO:0000313" key="11">
    <source>
        <dbReference type="EMBL" id="GAA0338920.1"/>
    </source>
</evidence>
<feature type="domain" description="Chitin-binding type-3" evidence="9">
    <location>
        <begin position="898"/>
        <end position="941"/>
    </location>
</feature>
<dbReference type="InterPro" id="IPR012291">
    <property type="entry name" value="CBM2_carb-bd_dom_sf"/>
</dbReference>
<dbReference type="Gene3D" id="2.60.40.290">
    <property type="match status" value="1"/>
</dbReference>
<dbReference type="Gene3D" id="2.60.40.10">
    <property type="entry name" value="Immunoglobulins"/>
    <property type="match status" value="1"/>
</dbReference>
<dbReference type="InterPro" id="IPR013783">
    <property type="entry name" value="Ig-like_fold"/>
</dbReference>
<evidence type="ECO:0000256" key="2">
    <source>
        <dbReference type="ARBA" id="ARBA00006285"/>
    </source>
</evidence>
<dbReference type="SMART" id="SM00495">
    <property type="entry name" value="ChtBD3"/>
    <property type="match status" value="1"/>
</dbReference>
<dbReference type="PRINTS" id="PR00738">
    <property type="entry name" value="GLHYDRLASE20"/>
</dbReference>
<keyword evidence="8" id="KW-0732">Signal</keyword>
<dbReference type="PANTHER" id="PTHR22600">
    <property type="entry name" value="BETA-HEXOSAMINIDASE"/>
    <property type="match status" value="1"/>
</dbReference>
<dbReference type="SUPFAM" id="SSF81296">
    <property type="entry name" value="E set domains"/>
    <property type="match status" value="1"/>
</dbReference>
<dbReference type="InterPro" id="IPR004867">
    <property type="entry name" value="CHB_C_dom"/>
</dbReference>
<evidence type="ECO:0000256" key="7">
    <source>
        <dbReference type="ARBA" id="ARBA00033000"/>
    </source>
</evidence>
<evidence type="ECO:0000256" key="5">
    <source>
        <dbReference type="ARBA" id="ARBA00023295"/>
    </source>
</evidence>
<gene>
    <name evidence="11" type="ORF">GCM10010151_30700</name>
</gene>
<dbReference type="SMART" id="SM01081">
    <property type="entry name" value="CHB_HEX"/>
    <property type="match status" value="1"/>
</dbReference>
<keyword evidence="4" id="KW-0378">Hydrolase</keyword>
<dbReference type="EC" id="3.2.1.52" evidence="3"/>
<comment type="similarity">
    <text evidence="2">Belongs to the glycosyl hydrolase 20 family.</text>
</comment>
<dbReference type="Pfam" id="PF03173">
    <property type="entry name" value="CHB_HEX"/>
    <property type="match status" value="1"/>
</dbReference>
<dbReference type="SUPFAM" id="SSF55545">
    <property type="entry name" value="beta-N-acetylhexosaminidase-like domain"/>
    <property type="match status" value="1"/>
</dbReference>
<dbReference type="Pfam" id="PF00728">
    <property type="entry name" value="Glyco_hydro_20"/>
    <property type="match status" value="1"/>
</dbReference>
<dbReference type="InterPro" id="IPR029018">
    <property type="entry name" value="Hex-like_dom2"/>
</dbReference>
<evidence type="ECO:0000256" key="4">
    <source>
        <dbReference type="ARBA" id="ARBA00022801"/>
    </source>
</evidence>
<dbReference type="Pfam" id="PF02838">
    <property type="entry name" value="Glyco_hydro_20b"/>
    <property type="match status" value="1"/>
</dbReference>
<accession>A0ABN0WIJ3</accession>
<evidence type="ECO:0000256" key="1">
    <source>
        <dbReference type="ARBA" id="ARBA00001231"/>
    </source>
</evidence>
<evidence type="ECO:0000259" key="9">
    <source>
        <dbReference type="SMART" id="SM00495"/>
    </source>
</evidence>
<dbReference type="InterPro" id="IPR015883">
    <property type="entry name" value="Glyco_hydro_20_cat"/>
</dbReference>
<dbReference type="InterPro" id="IPR004866">
    <property type="entry name" value="CHB/HEX_N_dom"/>
</dbReference>
<sequence>MSIPIRSAALRLLAASALTSSFVLTTAPAHAMTGACHPRGRDLSVTFQPIDHTVTDAQYHLARLTLANGGGRCSLGGDWALYFNSVRRPAAVLSGAAGDTARAQLAAQGLTVARADAAQSGDLYVLTPTGGFAPLKPGERRAIDMNFELWAVQKTDAPAGWSISFGGGPAQWVPAKALLDPADPKQTKAFSGDNRPVQTAATRFADDTARKVDLTLRQRLVPQPLSATAAEGTVTLDGRTTIRHSAGLAGEAGYLRSALGDVVRGGGEGRGGEGGTVVRLSVDPRLDVDHDGRTDAEGYTLRATAHGVDIVGSDAAGVLYGVQTLRQLIPVPAYEAAARGARQAKIGVPRATIADAPLFGYRGMGIDVARHFETRQTIEKFLDLMSYLKLNRLHLHLTDDEGWRLQIPGLPELTGFGAHRGLDLGEKTRLHQVMGSGDDLGGGDGVTGKARTATEANLGRTPAYQGFEQDTVNFVGKGSGYYTTADFVEILKYANRRHVQVVPEFDFPAHARAAVQSMERRYQRTGDATYRLLDPKDTSNHVSVQGYTDNLANPCLPGTYAFLGKVATEVKRLYARAGAPLEIFNLGGDEPPGPDRWQGSPACKSNPDTAGKDDAALMNYFFTKWNRIALTAAPATAGWEDVVRDDPRTLNLDHFVALPWQNVWGWGREDWAYHFANTGRKVVLAHATNLYMDLAYNKDPDEPGYYWANYVDEKSTFTYQPYDVYASATEDRWGDPIQPNPGWERLTPAGRANILGMEANLWAENGKAEGIREYQAFPKLLGVAERAWNRDTPDTARMPAAWNVFSNTLGQVTFPLLSYYRPVGLPGVGVNYRIPLPGGRVSDGTLTANVRDPGMAIEYSTDGVSWRPYAGPVKAGPTVLLRTRAVDGRVSRISPVGLPVWRTGTAYPAGALVDHQGEIFRATRAGTSAAPDTSPSSWAPVG</sequence>
<comment type="caution">
    <text evidence="11">The sequence shown here is derived from an EMBL/GenBank/DDBJ whole genome shotgun (WGS) entry which is preliminary data.</text>
</comment>
<feature type="chain" id="PRO_5047317873" description="beta-N-acetylhexosaminidase" evidence="8">
    <location>
        <begin position="32"/>
        <end position="942"/>
    </location>
</feature>
<keyword evidence="12" id="KW-1185">Reference proteome</keyword>
<evidence type="ECO:0000256" key="3">
    <source>
        <dbReference type="ARBA" id="ARBA00012663"/>
    </source>
</evidence>
<dbReference type="InterPro" id="IPR003610">
    <property type="entry name" value="CBM5/12"/>
</dbReference>
<dbReference type="Proteomes" id="UP001501822">
    <property type="component" value="Unassembled WGS sequence"/>
</dbReference>
<reference evidence="11 12" key="1">
    <citation type="journal article" date="2019" name="Int. J. Syst. Evol. Microbiol.">
        <title>The Global Catalogue of Microorganisms (GCM) 10K type strain sequencing project: providing services to taxonomists for standard genome sequencing and annotation.</title>
        <authorList>
            <consortium name="The Broad Institute Genomics Platform"/>
            <consortium name="The Broad Institute Genome Sequencing Center for Infectious Disease"/>
            <person name="Wu L."/>
            <person name="Ma J."/>
        </authorList>
    </citation>
    <scope>NUCLEOTIDE SEQUENCE [LARGE SCALE GENOMIC DNA]</scope>
    <source>
        <strain evidence="11 12">JCM 3146</strain>
    </source>
</reference>
<dbReference type="Gene3D" id="2.10.10.20">
    <property type="entry name" value="Carbohydrate-binding module superfamily 5/12"/>
    <property type="match status" value="1"/>
</dbReference>
<dbReference type="InterPro" id="IPR008965">
    <property type="entry name" value="CBM2/CBM3_carb-bd_dom_sf"/>
</dbReference>
<dbReference type="InterPro" id="IPR015882">
    <property type="entry name" value="HEX_bac_N"/>
</dbReference>
<dbReference type="InterPro" id="IPR017853">
    <property type="entry name" value="GH"/>
</dbReference>
<evidence type="ECO:0000259" key="10">
    <source>
        <dbReference type="SMART" id="SM01081"/>
    </source>
</evidence>
<dbReference type="SUPFAM" id="SSF49384">
    <property type="entry name" value="Carbohydrate-binding domain"/>
    <property type="match status" value="1"/>
</dbReference>
<dbReference type="Gene3D" id="3.30.379.10">
    <property type="entry name" value="Chitobiase/beta-hexosaminidase domain 2-like"/>
    <property type="match status" value="1"/>
</dbReference>
<dbReference type="RefSeq" id="WP_252808135.1">
    <property type="nucleotide sequence ID" value="NZ_BAAABM010000019.1"/>
</dbReference>
<evidence type="ECO:0000256" key="8">
    <source>
        <dbReference type="SAM" id="SignalP"/>
    </source>
</evidence>